<evidence type="ECO:0000256" key="10">
    <source>
        <dbReference type="SAM" id="Coils"/>
    </source>
</evidence>
<evidence type="ECO:0000259" key="11">
    <source>
        <dbReference type="Pfam" id="PF02463"/>
    </source>
</evidence>
<reference evidence="12 13" key="1">
    <citation type="submission" date="2015-05" db="EMBL/GenBank/DDBJ databases">
        <title>Genome sequencing and analysis of members of genus Stenotrophomonas.</title>
        <authorList>
            <person name="Patil P.P."/>
            <person name="Midha S."/>
            <person name="Patil P.B."/>
        </authorList>
    </citation>
    <scope>NUCLEOTIDE SEQUENCE [LARGE SCALE GENOMIC DNA]</scope>
    <source>
        <strain evidence="12 13">DSM 12575</strain>
    </source>
</reference>
<protein>
    <recommendedName>
        <fullName evidence="3 9">DNA repair protein RecN</fullName>
    </recommendedName>
    <alternativeName>
        <fullName evidence="8 9">Recombination protein N</fullName>
    </alternativeName>
</protein>
<dbReference type="PIRSF" id="PIRSF003128">
    <property type="entry name" value="RecN"/>
    <property type="match status" value="1"/>
</dbReference>
<comment type="similarity">
    <text evidence="2 9">Belongs to the RecN family.</text>
</comment>
<dbReference type="Pfam" id="PF02463">
    <property type="entry name" value="SMC_N"/>
    <property type="match status" value="1"/>
</dbReference>
<accession>A0ABR5NKC1</accession>
<name>A0ABR5NKC1_9GAMM</name>
<dbReference type="EMBL" id="LDJG01000011">
    <property type="protein sequence ID" value="KRG57646.1"/>
    <property type="molecule type" value="Genomic_DNA"/>
</dbReference>
<comment type="caution">
    <text evidence="12">The sequence shown here is derived from an EMBL/GenBank/DDBJ whole genome shotgun (WGS) entry which is preliminary data.</text>
</comment>
<keyword evidence="10" id="KW-0175">Coiled coil</keyword>
<dbReference type="SUPFAM" id="SSF52540">
    <property type="entry name" value="P-loop containing nucleoside triphosphate hydrolases"/>
    <property type="match status" value="1"/>
</dbReference>
<dbReference type="CDD" id="cd03241">
    <property type="entry name" value="ABC_RecN"/>
    <property type="match status" value="2"/>
</dbReference>
<evidence type="ECO:0000256" key="9">
    <source>
        <dbReference type="PIRNR" id="PIRNR003128"/>
    </source>
</evidence>
<sequence>MLRHLSIKDFAVVRATELEFGQGMTVVSGETGAGKSLMVDALGFLSGLRADSGVVRHGAARAELSAEFDLADEAPARHWLRDNELDDEDQCQLRRVIRADGGSRAFINGRPVPVSQLAELAAFLVEIHGQHDQQALLSRPSQLALLDAYARNDAERTAVRAASGQWQALIDERDALSQQGDVSDRIAFLEHQLGELQREELEPAALVALAASHRRQAHSTALIEACQYAGNALNGDEAPALLGLLQQVRHELSRVSQHDARLGEIDGMLDAAGIQLHEALAQLDRVLDDLDSDPEAFEEIERRLGRLHDLARKHRVPMEELAAARERLAAELEQLRGADERLSRLAGEIDTAAARWQAQAARLTASRASAAKALSDTTTTLIGELGMGGGQFLIELEPQPQPRPDPNGAERVEFLVAANAGQPPRALRKVASGGELSRISLAIEVAALGLDAVPTMVFDEVDSGIGGAVADIVGKKLRALGERRQVLCVTHLPQVASKGHAHYRVSKAPVEGMTQSAVELLDARGREEELARMLGGAEVSKEARAAARKLLAEA</sequence>
<keyword evidence="5 9" id="KW-0227">DNA damage</keyword>
<dbReference type="RefSeq" id="WP_055764759.1">
    <property type="nucleotide sequence ID" value="NZ_LDJG01000011.1"/>
</dbReference>
<evidence type="ECO:0000256" key="4">
    <source>
        <dbReference type="ARBA" id="ARBA00022741"/>
    </source>
</evidence>
<comment type="function">
    <text evidence="1 9">May be involved in recombinational repair of damaged DNA.</text>
</comment>
<organism evidence="12 13">
    <name type="scientific">Stenotrophomonas nitritireducens</name>
    <dbReference type="NCBI Taxonomy" id="83617"/>
    <lineage>
        <taxon>Bacteria</taxon>
        <taxon>Pseudomonadati</taxon>
        <taxon>Pseudomonadota</taxon>
        <taxon>Gammaproteobacteria</taxon>
        <taxon>Lysobacterales</taxon>
        <taxon>Lysobacteraceae</taxon>
        <taxon>Stenotrophomonas</taxon>
    </lineage>
</organism>
<evidence type="ECO:0000256" key="2">
    <source>
        <dbReference type="ARBA" id="ARBA00009441"/>
    </source>
</evidence>
<evidence type="ECO:0000256" key="7">
    <source>
        <dbReference type="ARBA" id="ARBA00023204"/>
    </source>
</evidence>
<evidence type="ECO:0000256" key="1">
    <source>
        <dbReference type="ARBA" id="ARBA00003618"/>
    </source>
</evidence>
<evidence type="ECO:0000256" key="8">
    <source>
        <dbReference type="ARBA" id="ARBA00033408"/>
    </source>
</evidence>
<feature type="domain" description="RecF/RecN/SMC N-terminal" evidence="11">
    <location>
        <begin position="1"/>
        <end position="507"/>
    </location>
</feature>
<dbReference type="NCBIfam" id="TIGR00634">
    <property type="entry name" value="recN"/>
    <property type="match status" value="1"/>
</dbReference>
<dbReference type="InterPro" id="IPR027417">
    <property type="entry name" value="P-loop_NTPase"/>
</dbReference>
<keyword evidence="13" id="KW-1185">Reference proteome</keyword>
<evidence type="ECO:0000313" key="12">
    <source>
        <dbReference type="EMBL" id="KRG57646.1"/>
    </source>
</evidence>
<keyword evidence="7 9" id="KW-0234">DNA repair</keyword>
<dbReference type="NCBIfam" id="NF008121">
    <property type="entry name" value="PRK10869.1"/>
    <property type="match status" value="1"/>
</dbReference>
<evidence type="ECO:0000313" key="13">
    <source>
        <dbReference type="Proteomes" id="UP000050902"/>
    </source>
</evidence>
<dbReference type="PANTHER" id="PTHR11059">
    <property type="entry name" value="DNA REPAIR PROTEIN RECN"/>
    <property type="match status" value="1"/>
</dbReference>
<feature type="coiled-coil region" evidence="10">
    <location>
        <begin position="318"/>
        <end position="345"/>
    </location>
</feature>
<dbReference type="Proteomes" id="UP000050902">
    <property type="component" value="Unassembled WGS sequence"/>
</dbReference>
<dbReference type="InterPro" id="IPR003395">
    <property type="entry name" value="RecF/RecN/SMC_N"/>
</dbReference>
<evidence type="ECO:0000256" key="6">
    <source>
        <dbReference type="ARBA" id="ARBA00022840"/>
    </source>
</evidence>
<keyword evidence="4" id="KW-0547">Nucleotide-binding</keyword>
<evidence type="ECO:0000256" key="5">
    <source>
        <dbReference type="ARBA" id="ARBA00022763"/>
    </source>
</evidence>
<dbReference type="Gene3D" id="3.40.50.300">
    <property type="entry name" value="P-loop containing nucleotide triphosphate hydrolases"/>
    <property type="match status" value="2"/>
</dbReference>
<gene>
    <name evidence="12" type="ORF">ABB22_08135</name>
</gene>
<dbReference type="PANTHER" id="PTHR11059:SF0">
    <property type="entry name" value="DNA REPAIR PROTEIN RECN"/>
    <property type="match status" value="1"/>
</dbReference>
<proteinExistence type="inferred from homology"/>
<keyword evidence="6" id="KW-0067">ATP-binding</keyword>
<evidence type="ECO:0000256" key="3">
    <source>
        <dbReference type="ARBA" id="ARBA00021315"/>
    </source>
</evidence>
<dbReference type="InterPro" id="IPR004604">
    <property type="entry name" value="DNA_recomb/repair_RecN"/>
</dbReference>